<dbReference type="InterPro" id="IPR003203">
    <property type="entry name" value="CobU/CobP"/>
</dbReference>
<comment type="catalytic activity">
    <reaction evidence="2 14">
        <text>adenosylcob(III)inamide phosphate + GTP + H(+) = adenosylcob(III)inamide-GDP + diphosphate</text>
        <dbReference type="Rhea" id="RHEA:22712"/>
        <dbReference type="ChEBI" id="CHEBI:15378"/>
        <dbReference type="ChEBI" id="CHEBI:33019"/>
        <dbReference type="ChEBI" id="CHEBI:37565"/>
        <dbReference type="ChEBI" id="CHEBI:58502"/>
        <dbReference type="ChEBI" id="CHEBI:60487"/>
        <dbReference type="EC" id="2.7.7.62"/>
    </reaction>
</comment>
<dbReference type="CDD" id="cd00544">
    <property type="entry name" value="CobU"/>
    <property type="match status" value="1"/>
</dbReference>
<feature type="binding site" evidence="16">
    <location>
        <begin position="64"/>
        <end position="67"/>
    </location>
    <ligand>
        <name>GTP</name>
        <dbReference type="ChEBI" id="CHEBI:37565"/>
    </ligand>
</feature>
<evidence type="ECO:0000256" key="7">
    <source>
        <dbReference type="ARBA" id="ARBA00007490"/>
    </source>
</evidence>
<evidence type="ECO:0000313" key="18">
    <source>
        <dbReference type="Proteomes" id="UP000321058"/>
    </source>
</evidence>
<keyword evidence="18" id="KW-1185">Reference proteome</keyword>
<dbReference type="OrthoDB" id="9788370at2"/>
<feature type="binding site" evidence="16">
    <location>
        <position position="97"/>
    </location>
    <ligand>
        <name>GTP</name>
        <dbReference type="ChEBI" id="CHEBI:37565"/>
    </ligand>
</feature>
<dbReference type="SUPFAM" id="SSF52540">
    <property type="entry name" value="P-loop containing nucleoside triphosphate hydrolases"/>
    <property type="match status" value="1"/>
</dbReference>
<dbReference type="GO" id="GO:0043752">
    <property type="term" value="F:adenosylcobinamide kinase activity"/>
    <property type="evidence" value="ECO:0007669"/>
    <property type="project" value="UniProtKB-EC"/>
</dbReference>
<comment type="catalytic activity">
    <reaction evidence="1 14">
        <text>adenosylcob(III)inamide + ATP = adenosylcob(III)inamide phosphate + ADP + H(+)</text>
        <dbReference type="Rhea" id="RHEA:15769"/>
        <dbReference type="ChEBI" id="CHEBI:2480"/>
        <dbReference type="ChEBI" id="CHEBI:15378"/>
        <dbReference type="ChEBI" id="CHEBI:30616"/>
        <dbReference type="ChEBI" id="CHEBI:58502"/>
        <dbReference type="ChEBI" id="CHEBI:456216"/>
        <dbReference type="EC" id="2.7.1.156"/>
    </reaction>
</comment>
<dbReference type="GO" id="GO:0005524">
    <property type="term" value="F:ATP binding"/>
    <property type="evidence" value="ECO:0007669"/>
    <property type="project" value="UniProtKB-UniRule"/>
</dbReference>
<feature type="binding site" evidence="16">
    <location>
        <position position="75"/>
    </location>
    <ligand>
        <name>GTP</name>
        <dbReference type="ChEBI" id="CHEBI:37565"/>
    </ligand>
</feature>
<evidence type="ECO:0000256" key="15">
    <source>
        <dbReference type="PIRSR" id="PIRSR006135-1"/>
    </source>
</evidence>
<evidence type="ECO:0000256" key="1">
    <source>
        <dbReference type="ARBA" id="ARBA00000312"/>
    </source>
</evidence>
<dbReference type="EC" id="2.7.7.62" evidence="14"/>
<protein>
    <recommendedName>
        <fullName evidence="14">Bifunctional adenosylcobalamin biosynthesis protein</fullName>
        <ecNumber evidence="14">2.7.1.156</ecNumber>
        <ecNumber evidence="14">2.7.7.62</ecNumber>
    </recommendedName>
</protein>
<keyword evidence="9 14" id="KW-0808">Transferase</keyword>
<comment type="similarity">
    <text evidence="7 14">Belongs to the CobU/CobP family.</text>
</comment>
<evidence type="ECO:0000256" key="10">
    <source>
        <dbReference type="ARBA" id="ARBA00022741"/>
    </source>
</evidence>
<evidence type="ECO:0000313" key="17">
    <source>
        <dbReference type="EMBL" id="GEP58581.1"/>
    </source>
</evidence>
<dbReference type="Proteomes" id="UP000321058">
    <property type="component" value="Unassembled WGS sequence"/>
</dbReference>
<name>A0A512NI00_9HYPH</name>
<dbReference type="Pfam" id="PF02283">
    <property type="entry name" value="CobU"/>
    <property type="match status" value="1"/>
</dbReference>
<dbReference type="InterPro" id="IPR027417">
    <property type="entry name" value="P-loop_NTPase"/>
</dbReference>
<comment type="function">
    <text evidence="4 14">Catalyzes ATP-dependent phosphorylation of adenosylcobinamide and addition of GMP to adenosylcobinamide phosphate.</text>
</comment>
<evidence type="ECO:0000256" key="13">
    <source>
        <dbReference type="ARBA" id="ARBA00023134"/>
    </source>
</evidence>
<feature type="active site" description="GMP-histidine intermediate" evidence="15">
    <location>
        <position position="63"/>
    </location>
</feature>
<dbReference type="RefSeq" id="WP_147153960.1">
    <property type="nucleotide sequence ID" value="NZ_BKAJ01000105.1"/>
</dbReference>
<organism evidence="17 18">
    <name type="scientific">Reyranella soli</name>
    <dbReference type="NCBI Taxonomy" id="1230389"/>
    <lineage>
        <taxon>Bacteria</taxon>
        <taxon>Pseudomonadati</taxon>
        <taxon>Pseudomonadota</taxon>
        <taxon>Alphaproteobacteria</taxon>
        <taxon>Hyphomicrobiales</taxon>
        <taxon>Reyranellaceae</taxon>
        <taxon>Reyranella</taxon>
    </lineage>
</organism>
<dbReference type="PANTHER" id="PTHR34848">
    <property type="match status" value="1"/>
</dbReference>
<dbReference type="EMBL" id="BKAJ01000105">
    <property type="protein sequence ID" value="GEP58581.1"/>
    <property type="molecule type" value="Genomic_DNA"/>
</dbReference>
<evidence type="ECO:0000256" key="3">
    <source>
        <dbReference type="ARBA" id="ARBA00001522"/>
    </source>
</evidence>
<keyword evidence="11 14" id="KW-0418">Kinase</keyword>
<comment type="pathway">
    <text evidence="6 14">Cofactor biosynthesis; adenosylcobalamin biosynthesis; adenosylcobalamin from cob(II)yrinate a,c-diamide: step 5/7.</text>
</comment>
<evidence type="ECO:0000256" key="6">
    <source>
        <dbReference type="ARBA" id="ARBA00005159"/>
    </source>
</evidence>
<dbReference type="NCBIfam" id="NF004469">
    <property type="entry name" value="PRK05800.1"/>
    <property type="match status" value="1"/>
</dbReference>
<dbReference type="EC" id="2.7.1.156" evidence="14"/>
<feature type="binding site" evidence="16">
    <location>
        <begin position="17"/>
        <end position="24"/>
    </location>
    <ligand>
        <name>GTP</name>
        <dbReference type="ChEBI" id="CHEBI:37565"/>
    </ligand>
</feature>
<gene>
    <name evidence="17" type="ORF">RSO01_57470</name>
</gene>
<reference evidence="17 18" key="1">
    <citation type="submission" date="2019-07" db="EMBL/GenBank/DDBJ databases">
        <title>Whole genome shotgun sequence of Reyranella soli NBRC 108950.</title>
        <authorList>
            <person name="Hosoyama A."/>
            <person name="Uohara A."/>
            <person name="Ohji S."/>
            <person name="Ichikawa N."/>
        </authorList>
    </citation>
    <scope>NUCLEOTIDE SEQUENCE [LARGE SCALE GENOMIC DNA]</scope>
    <source>
        <strain evidence="17 18">NBRC 108950</strain>
    </source>
</reference>
<evidence type="ECO:0000256" key="9">
    <source>
        <dbReference type="ARBA" id="ARBA00022679"/>
    </source>
</evidence>
<dbReference type="GO" id="GO:0009236">
    <property type="term" value="P:cobalamin biosynthetic process"/>
    <property type="evidence" value="ECO:0007669"/>
    <property type="project" value="UniProtKB-UniRule"/>
</dbReference>
<sequence>MEHTSTFPLPPVTLVLGGARSGKSTHAERLATGSLFGAVPRPAVYIATAEAGDVEMATRIMAHRARRGGAWTTIEEPLKLAEALQAAAAHGQPVLVDCLTLWLSNLMHAEADLDEATDDLVMTLDGYGAPVVFVSNEVGLGLVPETPLGRAFRDAQGRLNMRMAERADRVILMAAGLPLLMKDRPART</sequence>
<dbReference type="UniPathway" id="UPA00148">
    <property type="reaction ID" value="UER00236"/>
</dbReference>
<comment type="catalytic activity">
    <reaction evidence="3">
        <text>adenosylcob(III)inamide + GTP = adenosylcob(III)inamide phosphate + GDP + H(+)</text>
        <dbReference type="Rhea" id="RHEA:15765"/>
        <dbReference type="ChEBI" id="CHEBI:2480"/>
        <dbReference type="ChEBI" id="CHEBI:15378"/>
        <dbReference type="ChEBI" id="CHEBI:37565"/>
        <dbReference type="ChEBI" id="CHEBI:58189"/>
        <dbReference type="ChEBI" id="CHEBI:58502"/>
        <dbReference type="EC" id="2.7.1.156"/>
    </reaction>
</comment>
<dbReference type="AlphaFoldDB" id="A0A512NI00"/>
<evidence type="ECO:0000256" key="16">
    <source>
        <dbReference type="PIRSR" id="PIRSR006135-2"/>
    </source>
</evidence>
<evidence type="ECO:0000256" key="8">
    <source>
        <dbReference type="ARBA" id="ARBA00022573"/>
    </source>
</evidence>
<dbReference type="PANTHER" id="PTHR34848:SF1">
    <property type="entry name" value="BIFUNCTIONAL ADENOSYLCOBALAMIN BIOSYNTHESIS PROTEIN COBU"/>
    <property type="match status" value="1"/>
</dbReference>
<evidence type="ECO:0000256" key="11">
    <source>
        <dbReference type="ARBA" id="ARBA00022777"/>
    </source>
</evidence>
<feature type="binding site" evidence="16">
    <location>
        <begin position="47"/>
        <end position="49"/>
    </location>
    <ligand>
        <name>GTP</name>
        <dbReference type="ChEBI" id="CHEBI:37565"/>
    </ligand>
</feature>
<dbReference type="Gene3D" id="3.40.50.300">
    <property type="entry name" value="P-loop containing nucleotide triphosphate hydrolases"/>
    <property type="match status" value="1"/>
</dbReference>
<keyword evidence="12 14" id="KW-0067">ATP-binding</keyword>
<evidence type="ECO:0000256" key="5">
    <source>
        <dbReference type="ARBA" id="ARBA00004692"/>
    </source>
</evidence>
<dbReference type="PIRSF" id="PIRSF006135">
    <property type="entry name" value="CobU"/>
    <property type="match status" value="1"/>
</dbReference>
<keyword evidence="13 14" id="KW-0342">GTP-binding</keyword>
<keyword evidence="10 14" id="KW-0547">Nucleotide-binding</keyword>
<comment type="caution">
    <text evidence="17">The sequence shown here is derived from an EMBL/GenBank/DDBJ whole genome shotgun (WGS) entry which is preliminary data.</text>
</comment>
<dbReference type="GO" id="GO:0008820">
    <property type="term" value="F:cobinamide phosphate guanylyltransferase activity"/>
    <property type="evidence" value="ECO:0007669"/>
    <property type="project" value="UniProtKB-UniRule"/>
</dbReference>
<keyword evidence="8 14" id="KW-0169">Cobalamin biosynthesis</keyword>
<evidence type="ECO:0000256" key="2">
    <source>
        <dbReference type="ARBA" id="ARBA00000711"/>
    </source>
</evidence>
<evidence type="ECO:0000256" key="12">
    <source>
        <dbReference type="ARBA" id="ARBA00022840"/>
    </source>
</evidence>
<evidence type="ECO:0000256" key="4">
    <source>
        <dbReference type="ARBA" id="ARBA00003889"/>
    </source>
</evidence>
<accession>A0A512NI00</accession>
<evidence type="ECO:0000256" key="14">
    <source>
        <dbReference type="PIRNR" id="PIRNR006135"/>
    </source>
</evidence>
<proteinExistence type="inferred from homology"/>
<dbReference type="GO" id="GO:0005525">
    <property type="term" value="F:GTP binding"/>
    <property type="evidence" value="ECO:0007669"/>
    <property type="project" value="UniProtKB-UniRule"/>
</dbReference>
<comment type="pathway">
    <text evidence="5 14">Cofactor biosynthesis; adenosylcobalamin biosynthesis; adenosylcobalamin from cob(II)yrinate a,c-diamide: step 6/7.</text>
</comment>